<dbReference type="PANTHER" id="PTHR37312">
    <property type="entry name" value="MEMBRANE-BOUND ACYLTRANSFERASE YKRP-RELATED"/>
    <property type="match status" value="1"/>
</dbReference>
<feature type="transmembrane region" description="Helical" evidence="3">
    <location>
        <begin position="38"/>
        <end position="58"/>
    </location>
</feature>
<dbReference type="PANTHER" id="PTHR37312:SF1">
    <property type="entry name" value="MEMBRANE-BOUND ACYLTRANSFERASE YKRP-RELATED"/>
    <property type="match status" value="1"/>
</dbReference>
<feature type="transmembrane region" description="Helical" evidence="3">
    <location>
        <begin position="107"/>
        <end position="124"/>
    </location>
</feature>
<comment type="subcellular location">
    <subcellularLocation>
        <location evidence="1">Membrane</location>
    </subcellularLocation>
</comment>
<dbReference type="InterPro" id="IPR002656">
    <property type="entry name" value="Acyl_transf_3_dom"/>
</dbReference>
<evidence type="ECO:0000256" key="2">
    <source>
        <dbReference type="ARBA" id="ARBA00007400"/>
    </source>
</evidence>
<proteinExistence type="inferred from homology"/>
<keyword evidence="3" id="KW-0812">Transmembrane</keyword>
<dbReference type="EMBL" id="SLXK01000006">
    <property type="protein sequence ID" value="TCP30202.1"/>
    <property type="molecule type" value="Genomic_DNA"/>
</dbReference>
<feature type="transmembrane region" description="Helical" evidence="3">
    <location>
        <begin position="153"/>
        <end position="171"/>
    </location>
</feature>
<dbReference type="AlphaFoldDB" id="A0A4R2P5W0"/>
<name>A0A4R2P5W0_9BACL</name>
<feature type="transmembrane region" description="Helical" evidence="3">
    <location>
        <begin position="131"/>
        <end position="147"/>
    </location>
</feature>
<dbReference type="InterPro" id="IPR052734">
    <property type="entry name" value="Nod_factor_acetyltransferase"/>
</dbReference>
<feature type="transmembrane region" description="Helical" evidence="3">
    <location>
        <begin position="183"/>
        <end position="203"/>
    </location>
</feature>
<dbReference type="Pfam" id="PF01757">
    <property type="entry name" value="Acyl_transf_3"/>
    <property type="match status" value="1"/>
</dbReference>
<evidence type="ECO:0000259" key="4">
    <source>
        <dbReference type="Pfam" id="PF01757"/>
    </source>
</evidence>
<gene>
    <name evidence="5" type="ORF">EV207_10625</name>
</gene>
<dbReference type="OrthoDB" id="6623990at2"/>
<feature type="domain" description="Acyltransferase 3" evidence="4">
    <location>
        <begin position="6"/>
        <end position="307"/>
    </location>
</feature>
<keyword evidence="3" id="KW-0472">Membrane</keyword>
<feature type="transmembrane region" description="Helical" evidence="3">
    <location>
        <begin position="232"/>
        <end position="251"/>
    </location>
</feature>
<evidence type="ECO:0000256" key="3">
    <source>
        <dbReference type="SAM" id="Phobius"/>
    </source>
</evidence>
<feature type="transmembrane region" description="Helical" evidence="3">
    <location>
        <begin position="289"/>
        <end position="307"/>
    </location>
</feature>
<keyword evidence="5" id="KW-0808">Transferase</keyword>
<sequence>MGKRDYYFDNAKFILILLVVFGHSISPLKDGNGVLFSLYKFIYLFHMPAFILIAGYFTKGFDKPGYVKKVFKKTLIPYFIFQVIYNFYYFFTGYDEHFTFSLLDPHWSLWFLISLFSWHLMIIPFSKMGKYGFPAALVLGIAVGYFSDFGSYLSIERTFIFFPLFYLGYLLKGEHFAAIRQKASKFAAIPLLITIFAGCYFIFPDAWKDWLLGSSSYAAMGVDSWEGGLYRLIYYAVIFVTTFAVLTLIPEKQMAFTNLGGKTLYIYLLHGFFVKTIDLFPSYENIQHFAGYLVLFAACIALCFFLASRPVRTFSKPLIELKLPKLKQNSHSVPR</sequence>
<evidence type="ECO:0000313" key="6">
    <source>
        <dbReference type="Proteomes" id="UP000295416"/>
    </source>
</evidence>
<dbReference type="Proteomes" id="UP000295416">
    <property type="component" value="Unassembled WGS sequence"/>
</dbReference>
<feature type="transmembrane region" description="Helical" evidence="3">
    <location>
        <begin position="70"/>
        <end position="91"/>
    </location>
</feature>
<accession>A0A4R2P5W0</accession>
<comment type="similarity">
    <text evidence="2">Belongs to the acyltransferase 3 family.</text>
</comment>
<evidence type="ECO:0000313" key="5">
    <source>
        <dbReference type="EMBL" id="TCP30202.1"/>
    </source>
</evidence>
<keyword evidence="6" id="KW-1185">Reference proteome</keyword>
<feature type="transmembrane region" description="Helical" evidence="3">
    <location>
        <begin position="7"/>
        <end position="26"/>
    </location>
</feature>
<dbReference type="GO" id="GO:0016747">
    <property type="term" value="F:acyltransferase activity, transferring groups other than amino-acyl groups"/>
    <property type="evidence" value="ECO:0007669"/>
    <property type="project" value="InterPro"/>
</dbReference>
<organism evidence="5 6">
    <name type="scientific">Scopulibacillus darangshiensis</name>
    <dbReference type="NCBI Taxonomy" id="442528"/>
    <lineage>
        <taxon>Bacteria</taxon>
        <taxon>Bacillati</taxon>
        <taxon>Bacillota</taxon>
        <taxon>Bacilli</taxon>
        <taxon>Bacillales</taxon>
        <taxon>Sporolactobacillaceae</taxon>
        <taxon>Scopulibacillus</taxon>
    </lineage>
</organism>
<comment type="caution">
    <text evidence="5">The sequence shown here is derived from an EMBL/GenBank/DDBJ whole genome shotgun (WGS) entry which is preliminary data.</text>
</comment>
<protein>
    <submittedName>
        <fullName evidence="5">Fucose 4-O-acetylase-like acetyltransferase</fullName>
    </submittedName>
</protein>
<feature type="transmembrane region" description="Helical" evidence="3">
    <location>
        <begin position="263"/>
        <end position="283"/>
    </location>
</feature>
<keyword evidence="3" id="KW-1133">Transmembrane helix</keyword>
<evidence type="ECO:0000256" key="1">
    <source>
        <dbReference type="ARBA" id="ARBA00004370"/>
    </source>
</evidence>
<reference evidence="5 6" key="1">
    <citation type="submission" date="2019-03" db="EMBL/GenBank/DDBJ databases">
        <title>Genomic Encyclopedia of Type Strains, Phase IV (KMG-IV): sequencing the most valuable type-strain genomes for metagenomic binning, comparative biology and taxonomic classification.</title>
        <authorList>
            <person name="Goeker M."/>
        </authorList>
    </citation>
    <scope>NUCLEOTIDE SEQUENCE [LARGE SCALE GENOMIC DNA]</scope>
    <source>
        <strain evidence="5 6">DSM 19377</strain>
    </source>
</reference>
<dbReference type="RefSeq" id="WP_132744738.1">
    <property type="nucleotide sequence ID" value="NZ_SLXK01000006.1"/>
</dbReference>